<dbReference type="Gene3D" id="3.40.30.10">
    <property type="entry name" value="Glutaredoxin"/>
    <property type="match status" value="1"/>
</dbReference>
<dbReference type="InterPro" id="IPR001853">
    <property type="entry name" value="DSBA-like_thioredoxin_dom"/>
</dbReference>
<keyword evidence="1 4" id="KW-0413">Isomerase</keyword>
<evidence type="ECO:0000256" key="2">
    <source>
        <dbReference type="PIRSR" id="PIRSR006386-1"/>
    </source>
</evidence>
<dbReference type="CDD" id="cd03022">
    <property type="entry name" value="DsbA_HCCA_Iso"/>
    <property type="match status" value="1"/>
</dbReference>
<dbReference type="Proteomes" id="UP000472676">
    <property type="component" value="Unassembled WGS sequence"/>
</dbReference>
<dbReference type="PANTHER" id="PTHR42943">
    <property type="entry name" value="GLUTATHIONE S-TRANSFERASE KAPPA"/>
    <property type="match status" value="1"/>
</dbReference>
<dbReference type="EC" id="5.99.1.4" evidence="1"/>
<dbReference type="GO" id="GO:0018845">
    <property type="term" value="F:2-hydroxychromene-2-carboxylate isomerase activity"/>
    <property type="evidence" value="ECO:0007669"/>
    <property type="project" value="UniProtKB-UniRule"/>
</dbReference>
<dbReference type="InterPro" id="IPR014440">
    <property type="entry name" value="HCCAis_GSTk"/>
</dbReference>
<keyword evidence="5" id="KW-1185">Reference proteome</keyword>
<dbReference type="GO" id="GO:0004602">
    <property type="term" value="F:glutathione peroxidase activity"/>
    <property type="evidence" value="ECO:0007669"/>
    <property type="project" value="TreeGrafter"/>
</dbReference>
<evidence type="ECO:0000256" key="1">
    <source>
        <dbReference type="PIRNR" id="PIRNR006386"/>
    </source>
</evidence>
<comment type="similarity">
    <text evidence="1">Belongs to the GST superfamily. NadH family.</text>
</comment>
<dbReference type="EMBL" id="JAAMOW010000005">
    <property type="protein sequence ID" value="NGY05330.1"/>
    <property type="molecule type" value="Genomic_DNA"/>
</dbReference>
<reference evidence="4 5" key="1">
    <citation type="journal article" date="2014" name="Int. J. Syst. Evol. Microbiol.">
        <title>Solimonas terrae sp. nov., isolated from soil.</title>
        <authorList>
            <person name="Kim S.J."/>
            <person name="Moon J.Y."/>
            <person name="Weon H.Y."/>
            <person name="Ahn J.H."/>
            <person name="Chen W.M."/>
            <person name="Kwon S.W."/>
        </authorList>
    </citation>
    <scope>NUCLEOTIDE SEQUENCE [LARGE SCALE GENOMIC DNA]</scope>
    <source>
        <strain evidence="4 5">KIS83-12</strain>
    </source>
</reference>
<feature type="active site" description="Nucleophile" evidence="2">
    <location>
        <position position="12"/>
    </location>
</feature>
<comment type="caution">
    <text evidence="4">The sequence shown here is derived from an EMBL/GenBank/DDBJ whole genome shotgun (WGS) entry which is preliminary data.</text>
</comment>
<comment type="catalytic activity">
    <reaction evidence="1">
        <text>2-hydroxychromene-2-carboxylate = (3E)-4-(2-hydroxyphenyl)-2-oxobut-3-enoate</text>
        <dbReference type="Rhea" id="RHEA:27401"/>
        <dbReference type="ChEBI" id="CHEBI:59350"/>
        <dbReference type="ChEBI" id="CHEBI:59353"/>
        <dbReference type="EC" id="5.99.1.4"/>
    </reaction>
</comment>
<dbReference type="InterPro" id="IPR044087">
    <property type="entry name" value="NahD-like"/>
</dbReference>
<dbReference type="GO" id="GO:0004364">
    <property type="term" value="F:glutathione transferase activity"/>
    <property type="evidence" value="ECO:0007669"/>
    <property type="project" value="TreeGrafter"/>
</dbReference>
<accession>A0A6M2BSN0</accession>
<evidence type="ECO:0000313" key="4">
    <source>
        <dbReference type="EMBL" id="NGY05330.1"/>
    </source>
</evidence>
<dbReference type="PANTHER" id="PTHR42943:SF2">
    <property type="entry name" value="GLUTATHIONE S-TRANSFERASE KAPPA 1"/>
    <property type="match status" value="1"/>
</dbReference>
<dbReference type="GO" id="GO:0006749">
    <property type="term" value="P:glutathione metabolic process"/>
    <property type="evidence" value="ECO:0007669"/>
    <property type="project" value="TreeGrafter"/>
</dbReference>
<evidence type="ECO:0000259" key="3">
    <source>
        <dbReference type="Pfam" id="PF01323"/>
    </source>
</evidence>
<proteinExistence type="inferred from homology"/>
<dbReference type="Pfam" id="PF01323">
    <property type="entry name" value="DSBA"/>
    <property type="match status" value="1"/>
</dbReference>
<dbReference type="InterPro" id="IPR051924">
    <property type="entry name" value="GST_Kappa/NadH"/>
</dbReference>
<dbReference type="RefSeq" id="WP_166256559.1">
    <property type="nucleotide sequence ID" value="NZ_JAAMOW010000005.1"/>
</dbReference>
<dbReference type="PIRSF" id="PIRSF006386">
    <property type="entry name" value="HCCAis_GSTk"/>
    <property type="match status" value="1"/>
</dbReference>
<feature type="domain" description="DSBA-like thioredoxin" evidence="3">
    <location>
        <begin position="4"/>
        <end position="191"/>
    </location>
</feature>
<evidence type="ECO:0000313" key="5">
    <source>
        <dbReference type="Proteomes" id="UP000472676"/>
    </source>
</evidence>
<dbReference type="InterPro" id="IPR036249">
    <property type="entry name" value="Thioredoxin-like_sf"/>
</dbReference>
<gene>
    <name evidence="4" type="ORF">G7Y85_11155</name>
</gene>
<protein>
    <recommendedName>
        <fullName evidence="1">2-hydroxychromene-2-carboxylate isomerase</fullName>
        <ecNumber evidence="1">5.99.1.4</ecNumber>
    </recommendedName>
</protein>
<name>A0A6M2BSN0_9GAMM</name>
<dbReference type="GO" id="GO:1901170">
    <property type="term" value="P:naphthalene catabolic process"/>
    <property type="evidence" value="ECO:0007669"/>
    <property type="project" value="InterPro"/>
</dbReference>
<dbReference type="AlphaFoldDB" id="A0A6M2BSN0"/>
<dbReference type="SUPFAM" id="SSF52833">
    <property type="entry name" value="Thioredoxin-like"/>
    <property type="match status" value="1"/>
</dbReference>
<organism evidence="4 5">
    <name type="scientific">Solimonas terrae</name>
    <dbReference type="NCBI Taxonomy" id="1396819"/>
    <lineage>
        <taxon>Bacteria</taxon>
        <taxon>Pseudomonadati</taxon>
        <taxon>Pseudomonadota</taxon>
        <taxon>Gammaproteobacteria</taxon>
        <taxon>Nevskiales</taxon>
        <taxon>Nevskiaceae</taxon>
        <taxon>Solimonas</taxon>
    </lineage>
</organism>
<sequence>MKTMEFWFEFASTYSYPAAMRVEAAARAVGVTVQWKAFLLGPIFKAQGYESSPFVAFPVKGRYMWRDIERLSAKYGLDWRQPTRFPRTSVTAARIACSYGDAAWLPAFVRAIYHANFAQDRDIGDDAVVRDCLIALGLDADAVLAHVTSAAEKPRLREQGEQAAQRGLFGAPSFVVDGELFWGNDRLEDALDYAQR</sequence>